<feature type="transmembrane region" description="Helical" evidence="4">
    <location>
        <begin position="204"/>
        <end position="226"/>
    </location>
</feature>
<dbReference type="SUPFAM" id="SSF81324">
    <property type="entry name" value="Voltage-gated potassium channels"/>
    <property type="match status" value="1"/>
</dbReference>
<sequence length="773" mass="89719">MDSYERDEIPMLSVNPRPFFGQLEDSSSDNFSSRTRSASMSARMSSAESWRESNFVGHTGPDKNSFVQMSGPLYVRSKPDNSYGDTSESPEKKLQLTHKYSTNEGIIKNDWVQNNNNEKNEHLLRSGQLGMCNDPYCTTCPSYYNYRPPQGKYRRTSDIFDTKFHNVLYGDAKGWAKRFCSFLYSYIPGVMNPHARVIQKWNKFFVISCLISIFIDPLFFFVLAVLEESKCIVMDKAVSTTLVVFRSLTDMIYIFHIFLQFRLAYVAPESRVVGTGVLVDLPSKIALNYVTGFFFIDFFAALPIPQIIILVILPRYLGLSGANYAKNLLRFAILVQYIPRLYRFLPLLVGQSPIGFVFESAWENFVINLLTFVLSGHVVGSCWYLFGLQRVNQCLRDACHHSGMEFCMTFIDCGYSNTERYQSFPTWSNWTSNENATDCFVSSDGPFDYGIYEKAVNLTHHSAMNRYIYSLFWGFQQISTLAGNLEPSYFVWEVLFTMAIIGLGLLLFALLIGNMQNFLQSLGRRRLEMSLRRRDVEQWMSHRRLPQNLRRKVLEAERYNWAATRGVNEEMLMENLPEDVQREIRRHLFKFVEKVRIFKLVDEKEPILDAVYERLKQKTYIKDSEVLYQEGIIDKMVCIVRGKMESIGEDGIVVPLSEGDVCGEELLTWCLEHSSEYRDGKKGRTHGQWLRSNRTARCLTNVEAFILRARDLEEVTSLFPRILRNPRIQGAIRYESPYYRCRAATTIQVAWRYRKKWLDRINSKASLRADSRM</sequence>
<feature type="transmembrane region" description="Helical" evidence="4">
    <location>
        <begin position="489"/>
        <end position="512"/>
    </location>
</feature>
<keyword evidence="5" id="KW-1185">Reference proteome</keyword>
<dbReference type="OrthoDB" id="421226at2759"/>
<evidence type="ECO:0000256" key="1">
    <source>
        <dbReference type="ARBA" id="ARBA00023286"/>
    </source>
</evidence>
<dbReference type="InterPro" id="IPR018490">
    <property type="entry name" value="cNMP-bd_dom_sf"/>
</dbReference>
<feature type="transmembrane region" description="Helical" evidence="4">
    <location>
        <begin position="365"/>
        <end position="386"/>
    </location>
</feature>
<keyword evidence="1" id="KW-0813">Transport</keyword>
<feature type="compositionally biased region" description="Low complexity" evidence="3">
    <location>
        <begin position="28"/>
        <end position="48"/>
    </location>
</feature>
<dbReference type="RefSeq" id="XP_021847384.1">
    <property type="nucleotide sequence ID" value="XM_021991692.1"/>
</dbReference>
<reference evidence="6 7" key="2">
    <citation type="submission" date="2025-04" db="UniProtKB">
        <authorList>
            <consortium name="RefSeq"/>
        </authorList>
    </citation>
    <scope>IDENTIFICATION</scope>
</reference>
<dbReference type="Gene3D" id="1.10.287.630">
    <property type="entry name" value="Helix hairpin bin"/>
    <property type="match status" value="1"/>
</dbReference>
<dbReference type="GO" id="GO:0016020">
    <property type="term" value="C:membrane"/>
    <property type="evidence" value="ECO:0007669"/>
    <property type="project" value="UniProtKB-SubCell"/>
</dbReference>
<gene>
    <name evidence="6 7" type="primary">LOC110787123</name>
</gene>
<protein>
    <submittedName>
        <fullName evidence="6 7">Probable cyclic nucleotide-gated ion channel 20, chloroplastic isoform X2</fullName>
    </submittedName>
</protein>
<accession>A0A9R0IEV9</accession>
<dbReference type="Gene3D" id="2.60.120.10">
    <property type="entry name" value="Jelly Rolls"/>
    <property type="match status" value="1"/>
</dbReference>
<evidence type="ECO:0000313" key="7">
    <source>
        <dbReference type="RefSeq" id="XP_021847385.1"/>
    </source>
</evidence>
<dbReference type="CDD" id="cd00038">
    <property type="entry name" value="CAP_ED"/>
    <property type="match status" value="1"/>
</dbReference>
<dbReference type="InterPro" id="IPR000595">
    <property type="entry name" value="cNMP-bd_dom"/>
</dbReference>
<dbReference type="PANTHER" id="PTHR45651:SF11">
    <property type="entry name" value="CYCLIC NUCLEOTIDE-GATED ION CHANNEL 20, CHLOROPLASTIC-RELATED"/>
    <property type="match status" value="1"/>
</dbReference>
<dbReference type="GO" id="GO:0034220">
    <property type="term" value="P:monoatomic ion transmembrane transport"/>
    <property type="evidence" value="ECO:0007669"/>
    <property type="project" value="UniProtKB-KW"/>
</dbReference>
<keyword evidence="4" id="KW-0812">Transmembrane</keyword>
<dbReference type="Gene3D" id="1.10.287.70">
    <property type="match status" value="1"/>
</dbReference>
<dbReference type="KEGG" id="soe:110787123"/>
<dbReference type="Proteomes" id="UP000813463">
    <property type="component" value="Chromosome 2"/>
</dbReference>
<dbReference type="RefSeq" id="XP_021847385.1">
    <property type="nucleotide sequence ID" value="XM_021991693.1"/>
</dbReference>
<dbReference type="GeneID" id="110787123"/>
<evidence type="ECO:0000256" key="3">
    <source>
        <dbReference type="SAM" id="MobiDB-lite"/>
    </source>
</evidence>
<dbReference type="InterPro" id="IPR014710">
    <property type="entry name" value="RmlC-like_jellyroll"/>
</dbReference>
<feature type="transmembrane region" description="Helical" evidence="4">
    <location>
        <begin position="328"/>
        <end position="345"/>
    </location>
</feature>
<organism evidence="5 7">
    <name type="scientific">Spinacia oleracea</name>
    <name type="common">Spinach</name>
    <dbReference type="NCBI Taxonomy" id="3562"/>
    <lineage>
        <taxon>Eukaryota</taxon>
        <taxon>Viridiplantae</taxon>
        <taxon>Streptophyta</taxon>
        <taxon>Embryophyta</taxon>
        <taxon>Tracheophyta</taxon>
        <taxon>Spermatophyta</taxon>
        <taxon>Magnoliopsida</taxon>
        <taxon>eudicotyledons</taxon>
        <taxon>Gunneridae</taxon>
        <taxon>Pentapetalae</taxon>
        <taxon>Caryophyllales</taxon>
        <taxon>Chenopodiaceae</taxon>
        <taxon>Chenopodioideae</taxon>
        <taxon>Anserineae</taxon>
        <taxon>Spinacia</taxon>
    </lineage>
</organism>
<name>A0A9R0IEV9_SPIOL</name>
<reference evidence="5" key="1">
    <citation type="journal article" date="2021" name="Nat. Commun.">
        <title>Genomic analyses provide insights into spinach domestication and the genetic basis of agronomic traits.</title>
        <authorList>
            <person name="Cai X."/>
            <person name="Sun X."/>
            <person name="Xu C."/>
            <person name="Sun H."/>
            <person name="Wang X."/>
            <person name="Ge C."/>
            <person name="Zhang Z."/>
            <person name="Wang Q."/>
            <person name="Fei Z."/>
            <person name="Jiao C."/>
            <person name="Wang Q."/>
        </authorList>
    </citation>
    <scope>NUCLEOTIDE SEQUENCE [LARGE SCALE GENOMIC DNA]</scope>
    <source>
        <strain evidence="5">cv. Varoflay</strain>
    </source>
</reference>
<keyword evidence="2" id="KW-0407">Ion channel</keyword>
<keyword evidence="4" id="KW-0472">Membrane</keyword>
<keyword evidence="1" id="KW-1071">Ligand-gated ion channel</keyword>
<evidence type="ECO:0000256" key="4">
    <source>
        <dbReference type="SAM" id="Phobius"/>
    </source>
</evidence>
<keyword evidence="1" id="KW-0406">Ion transport</keyword>
<dbReference type="PANTHER" id="PTHR45651">
    <property type="entry name" value="CYCLIC NUCLEOTIDE-GATED ION CHANNEL 15-RELATED-RELATED"/>
    <property type="match status" value="1"/>
</dbReference>
<evidence type="ECO:0000313" key="6">
    <source>
        <dbReference type="RefSeq" id="XP_021847384.1"/>
    </source>
</evidence>
<feature type="transmembrane region" description="Helical" evidence="4">
    <location>
        <begin position="287"/>
        <end position="316"/>
    </location>
</feature>
<proteinExistence type="predicted"/>
<feature type="region of interest" description="Disordered" evidence="3">
    <location>
        <begin position="1"/>
        <end position="68"/>
    </location>
</feature>
<evidence type="ECO:0000256" key="2">
    <source>
        <dbReference type="ARBA" id="ARBA00023303"/>
    </source>
</evidence>
<dbReference type="SUPFAM" id="SSF51206">
    <property type="entry name" value="cAMP-binding domain-like"/>
    <property type="match status" value="1"/>
</dbReference>
<keyword evidence="4" id="KW-1133">Transmembrane helix</keyword>
<evidence type="ECO:0000313" key="5">
    <source>
        <dbReference type="Proteomes" id="UP000813463"/>
    </source>
</evidence>
<dbReference type="AlphaFoldDB" id="A0A9R0IEV9"/>